<dbReference type="Proteomes" id="UP000008680">
    <property type="component" value="Chromosome"/>
</dbReference>
<protein>
    <recommendedName>
        <fullName evidence="3">DUF3800 domain-containing protein</fullName>
    </recommendedName>
</protein>
<dbReference type="HOGENOM" id="CLU_104060_1_0_2"/>
<keyword evidence="2" id="KW-1185">Reference proteome</keyword>
<dbReference type="KEGG" id="mru:mru_1335"/>
<organism evidence="1 2">
    <name type="scientific">Methanobrevibacter ruminantium (strain ATCC 35063 / DSM 1093 / JCM 13430 / OCM 146 / M1)</name>
    <name type="common">Methanobacterium ruminantium</name>
    <dbReference type="NCBI Taxonomy" id="634498"/>
    <lineage>
        <taxon>Archaea</taxon>
        <taxon>Methanobacteriati</taxon>
        <taxon>Methanobacteriota</taxon>
        <taxon>Methanomada group</taxon>
        <taxon>Methanobacteria</taxon>
        <taxon>Methanobacteriales</taxon>
        <taxon>Methanobacteriaceae</taxon>
        <taxon>Methanobrevibacter</taxon>
    </lineage>
</organism>
<proteinExistence type="predicted"/>
<dbReference type="InterPro" id="IPR024524">
    <property type="entry name" value="DUF3800"/>
</dbReference>
<dbReference type="EMBL" id="CP001719">
    <property type="protein sequence ID" value="ADC47185.1"/>
    <property type="molecule type" value="Genomic_DNA"/>
</dbReference>
<accession>D3E3S4</accession>
<name>D3E3S4_METRM</name>
<dbReference type="Pfam" id="PF12686">
    <property type="entry name" value="DUF3800"/>
    <property type="match status" value="1"/>
</dbReference>
<gene>
    <name evidence="1" type="ordered locus">mru_1335</name>
</gene>
<dbReference type="PATRIC" id="fig|634498.28.peg.1341"/>
<evidence type="ECO:0000313" key="1">
    <source>
        <dbReference type="EMBL" id="ADC47185.1"/>
    </source>
</evidence>
<dbReference type="eggNOG" id="arCOG07100">
    <property type="taxonomic scope" value="Archaea"/>
</dbReference>
<evidence type="ECO:0000313" key="2">
    <source>
        <dbReference type="Proteomes" id="UP000008680"/>
    </source>
</evidence>
<sequence length="212" mass="24724">MGKVFIMSYIFIDESGDLGTKKSSSKYFVMAGIKVEDSQKLDRVIRKIKRDDKKNIITSNEIKGSNLPHDIKIKILKKLDSVNYQVFIIIFEKINRYKVNDGYDNIKLYDLLACELAKQIDISSSSKIFIDKSKNKKEEIVNFNKAFLENLNNFKKFPIKLEHANSMSYKGLQIADLISWAIFQSVEHNNNEFIDLIKNKKIKRVFEEKKNL</sequence>
<reference evidence="1 2" key="1">
    <citation type="journal article" date="2010" name="PLoS ONE">
        <title>The genome sequence of the rumen methanogen Methanobrevibacter ruminantium reveals new possibilities for controlling ruminant methane emissions.</title>
        <authorList>
            <person name="Leahy S.C."/>
            <person name="Kelly W.J."/>
            <person name="Altermann E."/>
            <person name="Ronimus R.S."/>
            <person name="Yeoman C.J."/>
            <person name="Pacheco D.M."/>
            <person name="Li D."/>
            <person name="Kong Z."/>
            <person name="McTavish S."/>
            <person name="Sang C."/>
            <person name="Lambie S.C."/>
            <person name="Janssen P.H."/>
            <person name="Dey D."/>
            <person name="Attwood G.T."/>
        </authorList>
    </citation>
    <scope>NUCLEOTIDE SEQUENCE [LARGE SCALE GENOMIC DNA]</scope>
    <source>
        <strain evidence="2">ATCC 35063 / DSM 1093 / JCM 13430 / OCM 146 / M1</strain>
    </source>
</reference>
<evidence type="ECO:0008006" key="3">
    <source>
        <dbReference type="Google" id="ProtNLM"/>
    </source>
</evidence>
<dbReference type="AlphaFoldDB" id="D3E3S4"/>